<dbReference type="AlphaFoldDB" id="A0A818C0N3"/>
<gene>
    <name evidence="1" type="ORF">FME351_LOCUS11107</name>
    <name evidence="2" type="ORF">TSG867_LOCUS5038</name>
</gene>
<reference evidence="1" key="1">
    <citation type="submission" date="2021-02" db="EMBL/GenBank/DDBJ databases">
        <authorList>
            <person name="Nowell W R."/>
        </authorList>
    </citation>
    <scope>NUCLEOTIDE SEQUENCE</scope>
</reference>
<dbReference type="EMBL" id="CAJNYU010001248">
    <property type="protein sequence ID" value="CAF3423176.1"/>
    <property type="molecule type" value="Genomic_DNA"/>
</dbReference>
<comment type="caution">
    <text evidence="1">The sequence shown here is derived from an EMBL/GenBank/DDBJ whole genome shotgun (WGS) entry which is preliminary data.</text>
</comment>
<dbReference type="Proteomes" id="UP000663862">
    <property type="component" value="Unassembled WGS sequence"/>
</dbReference>
<sequence length="331" mass="37353">MSYRYVYPNGGVANVGYGADPTLMPAGYQNMYNNVRRSYSPESFSSDSESSDDYEYRGRMISRETRHPQDVVRARTPPPIIKRVVERAPTPEPTIMERVIIRPQAQEIVERVIEQPRTPPPRIIQKEMQEEAPPPIVRTRVIKVDRPMHSGYSQPGSPYNHQYNGLTSGSNGFSGNGYRAQSVAGSVGRPAAYNNTVGNGRSFSSSSSFEYMSAEPMPSAVPSSTMMFMPALQQTQPLGVMQHPQQQMMYRPFQMQSSIPPLPSTYMPQNYRYSPAPHPGMSFSYRPMMQQGRMLPTRMPMMATTNAFGMPTSNYSNQPNFFNPKIQQLVY</sequence>
<evidence type="ECO:0000313" key="1">
    <source>
        <dbReference type="EMBL" id="CAF3423176.1"/>
    </source>
</evidence>
<dbReference type="Proteomes" id="UP000663869">
    <property type="component" value="Unassembled WGS sequence"/>
</dbReference>
<evidence type="ECO:0000313" key="2">
    <source>
        <dbReference type="EMBL" id="CAF4281924.1"/>
    </source>
</evidence>
<protein>
    <submittedName>
        <fullName evidence="1">Uncharacterized protein</fullName>
    </submittedName>
</protein>
<name>A0A818C0N3_9BILA</name>
<proteinExistence type="predicted"/>
<accession>A0A818C0N3</accession>
<dbReference type="EMBL" id="CAJOBQ010000171">
    <property type="protein sequence ID" value="CAF4281924.1"/>
    <property type="molecule type" value="Genomic_DNA"/>
</dbReference>
<organism evidence="1 3">
    <name type="scientific">Rotaria socialis</name>
    <dbReference type="NCBI Taxonomy" id="392032"/>
    <lineage>
        <taxon>Eukaryota</taxon>
        <taxon>Metazoa</taxon>
        <taxon>Spiralia</taxon>
        <taxon>Gnathifera</taxon>
        <taxon>Rotifera</taxon>
        <taxon>Eurotatoria</taxon>
        <taxon>Bdelloidea</taxon>
        <taxon>Philodinida</taxon>
        <taxon>Philodinidae</taxon>
        <taxon>Rotaria</taxon>
    </lineage>
</organism>
<evidence type="ECO:0000313" key="3">
    <source>
        <dbReference type="Proteomes" id="UP000663869"/>
    </source>
</evidence>